<keyword evidence="1" id="KW-0812">Transmembrane</keyword>
<protein>
    <submittedName>
        <fullName evidence="2">Uncharacterized protein</fullName>
    </submittedName>
</protein>
<gene>
    <name evidence="2" type="ORF">C5L32_000547</name>
</gene>
<dbReference type="AlphaFoldDB" id="A0A4R5NLL9"/>
<evidence type="ECO:0000256" key="1">
    <source>
        <dbReference type="SAM" id="Phobius"/>
    </source>
</evidence>
<reference evidence="2 3" key="1">
    <citation type="journal article" date="2019" name="Appl. Microbiol. Biotechnol.">
        <title>Uncovering carbohydrate metabolism through a genotype-phenotype association study of 56 lactic acid bacteria genomes.</title>
        <authorList>
            <person name="Buron-Moles G."/>
            <person name="Chailyan A."/>
            <person name="Dolejs I."/>
            <person name="Forster J."/>
            <person name="Miks M.H."/>
        </authorList>
    </citation>
    <scope>NUCLEOTIDE SEQUENCE [LARGE SCALE GENOMIC DNA]</scope>
    <source>
        <strain evidence="2 3">ATCC 4005</strain>
    </source>
</reference>
<evidence type="ECO:0000313" key="2">
    <source>
        <dbReference type="EMBL" id="TDG76116.1"/>
    </source>
</evidence>
<feature type="transmembrane region" description="Helical" evidence="1">
    <location>
        <begin position="71"/>
        <end position="89"/>
    </location>
</feature>
<name>A0A4R5NLL9_LENBU</name>
<accession>A0A4R5NLL9</accession>
<keyword evidence="1" id="KW-0472">Membrane</keyword>
<organism evidence="2 3">
    <name type="scientific">Lentilactobacillus buchneri DSM 20057</name>
    <dbReference type="NCBI Taxonomy" id="1423728"/>
    <lineage>
        <taxon>Bacteria</taxon>
        <taxon>Bacillati</taxon>
        <taxon>Bacillota</taxon>
        <taxon>Bacilli</taxon>
        <taxon>Lactobacillales</taxon>
        <taxon>Lactobacillaceae</taxon>
        <taxon>Lentilactobacillus</taxon>
    </lineage>
</organism>
<keyword evidence="1" id="KW-1133">Transmembrane helix</keyword>
<dbReference type="EMBL" id="PUFP01000063">
    <property type="protein sequence ID" value="TDG76116.1"/>
    <property type="molecule type" value="Genomic_DNA"/>
</dbReference>
<sequence>MKLKRIKRIVKRVPTVAIGSGVLLYQSYILDYIYNTICKLLDLPPQTLYTYNNFDTLGRAEWGGFMSAKRIVFAIIFVILNVVAAYFLVDPFMSIVYRRFQEADFFQIILVLTITLALDIGTFQEVVR</sequence>
<dbReference type="Proteomes" id="UP000295181">
    <property type="component" value="Unassembled WGS sequence"/>
</dbReference>
<evidence type="ECO:0000313" key="3">
    <source>
        <dbReference type="Proteomes" id="UP000295181"/>
    </source>
</evidence>
<feature type="transmembrane region" description="Helical" evidence="1">
    <location>
        <begin position="105"/>
        <end position="123"/>
    </location>
</feature>
<proteinExistence type="predicted"/>
<comment type="caution">
    <text evidence="2">The sequence shown here is derived from an EMBL/GenBank/DDBJ whole genome shotgun (WGS) entry which is preliminary data.</text>
</comment>